<gene>
    <name evidence="2" type="ORF">QBC42DRAFT_272590</name>
</gene>
<accession>A0AAV9HI32</accession>
<feature type="region of interest" description="Disordered" evidence="1">
    <location>
        <begin position="107"/>
        <end position="179"/>
    </location>
</feature>
<evidence type="ECO:0000313" key="3">
    <source>
        <dbReference type="Proteomes" id="UP001321749"/>
    </source>
</evidence>
<reference evidence="2" key="1">
    <citation type="journal article" date="2023" name="Mol. Phylogenet. Evol.">
        <title>Genome-scale phylogeny and comparative genomics of the fungal order Sordariales.</title>
        <authorList>
            <person name="Hensen N."/>
            <person name="Bonometti L."/>
            <person name="Westerberg I."/>
            <person name="Brannstrom I.O."/>
            <person name="Guillou S."/>
            <person name="Cros-Aarteil S."/>
            <person name="Calhoun S."/>
            <person name="Haridas S."/>
            <person name="Kuo A."/>
            <person name="Mondo S."/>
            <person name="Pangilinan J."/>
            <person name="Riley R."/>
            <person name="LaButti K."/>
            <person name="Andreopoulos B."/>
            <person name="Lipzen A."/>
            <person name="Chen C."/>
            <person name="Yan M."/>
            <person name="Daum C."/>
            <person name="Ng V."/>
            <person name="Clum A."/>
            <person name="Steindorff A."/>
            <person name="Ohm R.A."/>
            <person name="Martin F."/>
            <person name="Silar P."/>
            <person name="Natvig D.O."/>
            <person name="Lalanne C."/>
            <person name="Gautier V."/>
            <person name="Ament-Velasquez S.L."/>
            <person name="Kruys A."/>
            <person name="Hutchinson M.I."/>
            <person name="Powell A.J."/>
            <person name="Barry K."/>
            <person name="Miller A.N."/>
            <person name="Grigoriev I.V."/>
            <person name="Debuchy R."/>
            <person name="Gladieux P."/>
            <person name="Hiltunen Thoren M."/>
            <person name="Johannesson H."/>
        </authorList>
    </citation>
    <scope>NUCLEOTIDE SEQUENCE</scope>
    <source>
        <strain evidence="2">PSN324</strain>
    </source>
</reference>
<keyword evidence="3" id="KW-1185">Reference proteome</keyword>
<dbReference type="Pfam" id="PF12223">
    <property type="entry name" value="DUF3602"/>
    <property type="match status" value="1"/>
</dbReference>
<dbReference type="PANTHER" id="PTHR34693">
    <property type="entry name" value="PROTEIN PAR32"/>
    <property type="match status" value="1"/>
</dbReference>
<organism evidence="2 3">
    <name type="scientific">Cladorrhinum samala</name>
    <dbReference type="NCBI Taxonomy" id="585594"/>
    <lineage>
        <taxon>Eukaryota</taxon>
        <taxon>Fungi</taxon>
        <taxon>Dikarya</taxon>
        <taxon>Ascomycota</taxon>
        <taxon>Pezizomycotina</taxon>
        <taxon>Sordariomycetes</taxon>
        <taxon>Sordariomycetidae</taxon>
        <taxon>Sordariales</taxon>
        <taxon>Podosporaceae</taxon>
        <taxon>Cladorrhinum</taxon>
    </lineage>
</organism>
<reference evidence="2" key="2">
    <citation type="submission" date="2023-06" db="EMBL/GenBank/DDBJ databases">
        <authorList>
            <consortium name="Lawrence Berkeley National Laboratory"/>
            <person name="Mondo S.J."/>
            <person name="Hensen N."/>
            <person name="Bonometti L."/>
            <person name="Westerberg I."/>
            <person name="Brannstrom I.O."/>
            <person name="Guillou S."/>
            <person name="Cros-Aarteil S."/>
            <person name="Calhoun S."/>
            <person name="Haridas S."/>
            <person name="Kuo A."/>
            <person name="Pangilinan J."/>
            <person name="Riley R."/>
            <person name="Labutti K."/>
            <person name="Andreopoulos B."/>
            <person name="Lipzen A."/>
            <person name="Chen C."/>
            <person name="Yanf M."/>
            <person name="Daum C."/>
            <person name="Ng V."/>
            <person name="Clum A."/>
            <person name="Steindorff A."/>
            <person name="Ohm R."/>
            <person name="Martin F."/>
            <person name="Silar P."/>
            <person name="Natvig D."/>
            <person name="Lalanne C."/>
            <person name="Gautier V."/>
            <person name="Ament-Velasquez S.L."/>
            <person name="Kruys A."/>
            <person name="Hutchinson M.I."/>
            <person name="Powell A.J."/>
            <person name="Barry K."/>
            <person name="Miller A.N."/>
            <person name="Grigoriev I.V."/>
            <person name="Debuchy R."/>
            <person name="Gladieux P."/>
            <person name="Thoren M.H."/>
            <person name="Johannesson H."/>
        </authorList>
    </citation>
    <scope>NUCLEOTIDE SEQUENCE</scope>
    <source>
        <strain evidence="2">PSN324</strain>
    </source>
</reference>
<feature type="region of interest" description="Disordered" evidence="1">
    <location>
        <begin position="40"/>
        <end position="91"/>
    </location>
</feature>
<dbReference type="InterPro" id="IPR022024">
    <property type="entry name" value="DUF3602"/>
</dbReference>
<evidence type="ECO:0000313" key="2">
    <source>
        <dbReference type="EMBL" id="KAK4460353.1"/>
    </source>
</evidence>
<dbReference type="PANTHER" id="PTHR34693:SF1">
    <property type="entry name" value="PROTEIN PAR32"/>
    <property type="match status" value="1"/>
</dbReference>
<dbReference type="AlphaFoldDB" id="A0AAV9HI32"/>
<dbReference type="Proteomes" id="UP001321749">
    <property type="component" value="Unassembled WGS sequence"/>
</dbReference>
<feature type="region of interest" description="Disordered" evidence="1">
    <location>
        <begin position="1"/>
        <end position="21"/>
    </location>
</feature>
<dbReference type="InterPro" id="IPR053203">
    <property type="entry name" value="Cisplatin_resist-associated"/>
</dbReference>
<dbReference type="EMBL" id="MU865014">
    <property type="protein sequence ID" value="KAK4460353.1"/>
    <property type="molecule type" value="Genomic_DNA"/>
</dbReference>
<protein>
    <submittedName>
        <fullName evidence="2">Uncharacterized protein</fullName>
    </submittedName>
</protein>
<feature type="compositionally biased region" description="Basic and acidic residues" evidence="1">
    <location>
        <begin position="137"/>
        <end position="156"/>
    </location>
</feature>
<sequence>MSSEVFRKVGRGGAGNFFSKKDVEEVEEAAVAAVAEDIEAQNHTAPLNKTTTNTTVSQPAPYSRAGRGGAGNFYDADSTAASAQQERDDAERTKAAVAASIAAKAKSHVGGGFGGGRGGAGNWMAKHEMTEEEQKEEEQKKDILEDLEMRVLKEVEQSLAPPKGVYTRPRAEKRDEDEL</sequence>
<proteinExistence type="predicted"/>
<name>A0AAV9HI32_9PEZI</name>
<feature type="compositionally biased region" description="Gly residues" evidence="1">
    <location>
        <begin position="109"/>
        <end position="121"/>
    </location>
</feature>
<comment type="caution">
    <text evidence="2">The sequence shown here is derived from an EMBL/GenBank/DDBJ whole genome shotgun (WGS) entry which is preliminary data.</text>
</comment>
<feature type="compositionally biased region" description="Basic and acidic residues" evidence="1">
    <location>
        <begin position="169"/>
        <end position="179"/>
    </location>
</feature>
<evidence type="ECO:0000256" key="1">
    <source>
        <dbReference type="SAM" id="MobiDB-lite"/>
    </source>
</evidence>